<reference evidence="2" key="1">
    <citation type="submission" date="2016-10" db="EMBL/GenBank/DDBJ databases">
        <title>Pseudomonas frederiksbergensis ERGS4:02 complete genome.</title>
        <authorList>
            <person name="Kumar R."/>
            <person name="Acharya V."/>
            <person name="Singh D."/>
        </authorList>
    </citation>
    <scope>NUCLEOTIDE SEQUENCE [LARGE SCALE GENOMIC DNA]</scope>
    <source>
        <strain evidence="2">ERGS4:02</strain>
    </source>
</reference>
<dbReference type="GeneID" id="46906978"/>
<proteinExistence type="predicted"/>
<protein>
    <recommendedName>
        <fullName evidence="3">Phage-like protein</fullName>
    </recommendedName>
</protein>
<sequence length="174" mass="19215">MTTKQPDWEAIERAYRAGLLSLRAIADKYDTNEGTIRSRAKKHGWLRDLTDQVRAATNGKLSRTASRTDVTQRAVREDEQIIDEASDEAASVVLAHRADLAQWRGIANKLCDAFSGMDVDKDNIGDFARSLNAGVDAQLKVIKGERQAYNLDTETGDKTVSDLAAMMDELSKDA</sequence>
<dbReference type="OrthoDB" id="8641910at2"/>
<evidence type="ECO:0000313" key="1">
    <source>
        <dbReference type="EMBL" id="APC14566.1"/>
    </source>
</evidence>
<name>A0A1J0EEU2_9PSED</name>
<dbReference type="AlphaFoldDB" id="A0A1J0EEU2"/>
<dbReference type="RefSeq" id="WP_071550566.1">
    <property type="nucleotide sequence ID" value="NZ_CP017886.1"/>
</dbReference>
<dbReference type="Proteomes" id="UP000182567">
    <property type="component" value="Chromosome"/>
</dbReference>
<dbReference type="EMBL" id="CP017886">
    <property type="protein sequence ID" value="APC14566.1"/>
    <property type="molecule type" value="Genomic_DNA"/>
</dbReference>
<accession>A0A1J0EEU2</accession>
<evidence type="ECO:0000313" key="2">
    <source>
        <dbReference type="Proteomes" id="UP000182567"/>
    </source>
</evidence>
<gene>
    <name evidence="1" type="ORF">BLL42_02005</name>
</gene>
<evidence type="ECO:0008006" key="3">
    <source>
        <dbReference type="Google" id="ProtNLM"/>
    </source>
</evidence>
<organism evidence="1 2">
    <name type="scientific">Pseudomonas frederiksbergensis</name>
    <dbReference type="NCBI Taxonomy" id="104087"/>
    <lineage>
        <taxon>Bacteria</taxon>
        <taxon>Pseudomonadati</taxon>
        <taxon>Pseudomonadota</taxon>
        <taxon>Gammaproteobacteria</taxon>
        <taxon>Pseudomonadales</taxon>
        <taxon>Pseudomonadaceae</taxon>
        <taxon>Pseudomonas</taxon>
    </lineage>
</organism>